<proteinExistence type="predicted"/>
<organism evidence="2 3">
    <name type="scientific">Pedobacter steynii</name>
    <dbReference type="NCBI Taxonomy" id="430522"/>
    <lineage>
        <taxon>Bacteria</taxon>
        <taxon>Pseudomonadati</taxon>
        <taxon>Bacteroidota</taxon>
        <taxon>Sphingobacteriia</taxon>
        <taxon>Sphingobacteriales</taxon>
        <taxon>Sphingobacteriaceae</taxon>
        <taxon>Pedobacter</taxon>
    </lineage>
</organism>
<evidence type="ECO:0000256" key="1">
    <source>
        <dbReference type="SAM" id="Phobius"/>
    </source>
</evidence>
<protein>
    <recommendedName>
        <fullName evidence="4">DUF1146 domain-containing protein</fullName>
    </recommendedName>
</protein>
<dbReference type="Proteomes" id="UP000183200">
    <property type="component" value="Unassembled WGS sequence"/>
</dbReference>
<dbReference type="EMBL" id="FNGY01000005">
    <property type="protein sequence ID" value="SDM81226.1"/>
    <property type="molecule type" value="Genomic_DNA"/>
</dbReference>
<evidence type="ECO:0000313" key="2">
    <source>
        <dbReference type="EMBL" id="SDM81226.1"/>
    </source>
</evidence>
<keyword evidence="1" id="KW-0812">Transmembrane</keyword>
<keyword evidence="1" id="KW-0472">Membrane</keyword>
<dbReference type="RefSeq" id="WP_074608174.1">
    <property type="nucleotide sequence ID" value="NZ_FNGY01000005.1"/>
</dbReference>
<name>A0A1G9WAI4_9SPHI</name>
<feature type="transmembrane region" description="Helical" evidence="1">
    <location>
        <begin position="43"/>
        <end position="64"/>
    </location>
</feature>
<keyword evidence="1" id="KW-1133">Transmembrane helix</keyword>
<gene>
    <name evidence="2" type="ORF">SAMN05421820_105106</name>
</gene>
<feature type="transmembrane region" description="Helical" evidence="1">
    <location>
        <begin position="6"/>
        <end position="23"/>
    </location>
</feature>
<dbReference type="OrthoDB" id="798770at2"/>
<keyword evidence="3" id="KW-1185">Reference proteome</keyword>
<accession>A0A1G9WAI4</accession>
<dbReference type="AlphaFoldDB" id="A0A1G9WAI4"/>
<evidence type="ECO:0008006" key="4">
    <source>
        <dbReference type="Google" id="ProtNLM"/>
    </source>
</evidence>
<evidence type="ECO:0000313" key="3">
    <source>
        <dbReference type="Proteomes" id="UP000183200"/>
    </source>
</evidence>
<reference evidence="3" key="1">
    <citation type="submission" date="2016-10" db="EMBL/GenBank/DDBJ databases">
        <authorList>
            <person name="Varghese N."/>
            <person name="Submissions S."/>
        </authorList>
    </citation>
    <scope>NUCLEOTIDE SEQUENCE [LARGE SCALE GENOMIC DNA]</scope>
    <source>
        <strain evidence="3">DSM 19110</strain>
    </source>
</reference>
<sequence>MDWKYFLGGLGLFLVAYFLYRAIEGLTLSNRTAVKHFVARKYVAIWAFIILCVVMGISAIARSFGMLIEL</sequence>